<evidence type="ECO:0000256" key="1">
    <source>
        <dbReference type="ARBA" id="ARBA00004141"/>
    </source>
</evidence>
<evidence type="ECO:0000256" key="5">
    <source>
        <dbReference type="ARBA" id="ARBA00023136"/>
    </source>
</evidence>
<feature type="transmembrane region" description="Helical" evidence="6">
    <location>
        <begin position="6"/>
        <end position="32"/>
    </location>
</feature>
<gene>
    <name evidence="7" type="ORF">IAC53_00035</name>
</gene>
<name>A0A9D1LDM5_9FIRM</name>
<comment type="subcellular location">
    <subcellularLocation>
        <location evidence="6">Cell membrane</location>
        <topology evidence="6">Multi-pass membrane protein</topology>
    </subcellularLocation>
    <subcellularLocation>
        <location evidence="1">Membrane</location>
        <topology evidence="1">Multi-pass membrane protein</topology>
    </subcellularLocation>
</comment>
<accession>A0A9D1LDM5</accession>
<reference evidence="7" key="1">
    <citation type="submission" date="2020-10" db="EMBL/GenBank/DDBJ databases">
        <authorList>
            <person name="Gilroy R."/>
        </authorList>
    </citation>
    <scope>NUCLEOTIDE SEQUENCE</scope>
    <source>
        <strain evidence="7">ChiGjej1B1-19959</strain>
    </source>
</reference>
<feature type="transmembrane region" description="Helical" evidence="6">
    <location>
        <begin position="69"/>
        <end position="90"/>
    </location>
</feature>
<comment type="similarity">
    <text evidence="2 6">Belongs to the 4-toluene sulfonate uptake permease (TSUP) (TC 2.A.102) family.</text>
</comment>
<organism evidence="7 8">
    <name type="scientific">Candidatus Fimenecus excrementigallinarum</name>
    <dbReference type="NCBI Taxonomy" id="2840816"/>
    <lineage>
        <taxon>Bacteria</taxon>
        <taxon>Bacillati</taxon>
        <taxon>Bacillota</taxon>
        <taxon>Clostridia</taxon>
        <taxon>Candidatus Fimenecus</taxon>
    </lineage>
</organism>
<dbReference type="InterPro" id="IPR002781">
    <property type="entry name" value="TM_pro_TauE-like"/>
</dbReference>
<comment type="caution">
    <text evidence="7">The sequence shown here is derived from an EMBL/GenBank/DDBJ whole genome shotgun (WGS) entry which is preliminary data.</text>
</comment>
<evidence type="ECO:0000256" key="2">
    <source>
        <dbReference type="ARBA" id="ARBA00009142"/>
    </source>
</evidence>
<keyword evidence="6" id="KW-1003">Cell membrane</keyword>
<evidence type="ECO:0000256" key="3">
    <source>
        <dbReference type="ARBA" id="ARBA00022692"/>
    </source>
</evidence>
<evidence type="ECO:0000256" key="6">
    <source>
        <dbReference type="RuleBase" id="RU363041"/>
    </source>
</evidence>
<dbReference type="Proteomes" id="UP000824071">
    <property type="component" value="Unassembled WGS sequence"/>
</dbReference>
<reference evidence="7" key="2">
    <citation type="journal article" date="2021" name="PeerJ">
        <title>Extensive microbial diversity within the chicken gut microbiome revealed by metagenomics and culture.</title>
        <authorList>
            <person name="Gilroy R."/>
            <person name="Ravi A."/>
            <person name="Getino M."/>
            <person name="Pursley I."/>
            <person name="Horton D.L."/>
            <person name="Alikhan N.F."/>
            <person name="Baker D."/>
            <person name="Gharbi K."/>
            <person name="Hall N."/>
            <person name="Watson M."/>
            <person name="Adriaenssens E.M."/>
            <person name="Foster-Nyarko E."/>
            <person name="Jarju S."/>
            <person name="Secka A."/>
            <person name="Antonio M."/>
            <person name="Oren A."/>
            <person name="Chaudhuri R.R."/>
            <person name="La Ragione R."/>
            <person name="Hildebrand F."/>
            <person name="Pallen M.J."/>
        </authorList>
    </citation>
    <scope>NUCLEOTIDE SEQUENCE</scope>
    <source>
        <strain evidence="7">ChiGjej1B1-19959</strain>
    </source>
</reference>
<protein>
    <recommendedName>
        <fullName evidence="6">Probable membrane transporter protein</fullName>
    </recommendedName>
</protein>
<proteinExistence type="inferred from homology"/>
<evidence type="ECO:0000256" key="4">
    <source>
        <dbReference type="ARBA" id="ARBA00022989"/>
    </source>
</evidence>
<keyword evidence="3 6" id="KW-0812">Transmembrane</keyword>
<sequence>MQTVLLALAGGAVGLVNVLIGAGGGILAVPVLKRTGLDQKQAQANAVAVILPLTALSFIIYAKSEYVNLAGSLWILPAAAVGALLGTLVFRKLSGKAMRRIFGLFMVWAGVRLLWKG</sequence>
<dbReference type="EMBL" id="DVMW01000001">
    <property type="protein sequence ID" value="HIU34991.1"/>
    <property type="molecule type" value="Genomic_DNA"/>
</dbReference>
<dbReference type="GO" id="GO:0005886">
    <property type="term" value="C:plasma membrane"/>
    <property type="evidence" value="ECO:0007669"/>
    <property type="project" value="UniProtKB-SubCell"/>
</dbReference>
<dbReference type="AlphaFoldDB" id="A0A9D1LDM5"/>
<keyword evidence="5 6" id="KW-0472">Membrane</keyword>
<evidence type="ECO:0000313" key="7">
    <source>
        <dbReference type="EMBL" id="HIU34991.1"/>
    </source>
</evidence>
<dbReference type="PANTHER" id="PTHR43701:SF2">
    <property type="entry name" value="MEMBRANE TRANSPORTER PROTEIN YJNA-RELATED"/>
    <property type="match status" value="1"/>
</dbReference>
<dbReference type="PANTHER" id="PTHR43701">
    <property type="entry name" value="MEMBRANE TRANSPORTER PROTEIN MJ0441-RELATED"/>
    <property type="match status" value="1"/>
</dbReference>
<dbReference type="InterPro" id="IPR051598">
    <property type="entry name" value="TSUP/Inactive_protease-like"/>
</dbReference>
<keyword evidence="4 6" id="KW-1133">Transmembrane helix</keyword>
<evidence type="ECO:0000313" key="8">
    <source>
        <dbReference type="Proteomes" id="UP000824071"/>
    </source>
</evidence>
<feature type="transmembrane region" description="Helical" evidence="6">
    <location>
        <begin position="44"/>
        <end position="63"/>
    </location>
</feature>
<dbReference type="Pfam" id="PF01925">
    <property type="entry name" value="TauE"/>
    <property type="match status" value="1"/>
</dbReference>